<accession>A0A6A7K9X8</accession>
<proteinExistence type="inferred from homology"/>
<reference evidence="3 4" key="1">
    <citation type="submission" date="2019-10" db="EMBL/GenBank/DDBJ databases">
        <title>Alkalibaculum tamaniensis sp.nov., a new alkaliphilic acetogen, isolated on methoxylated aromatics from a mud volcano.</title>
        <authorList>
            <person name="Khomyakova M.A."/>
            <person name="Merkel A.Y."/>
            <person name="Bonch-Osmolovskaya E.A."/>
            <person name="Slobodkin A.I."/>
        </authorList>
    </citation>
    <scope>NUCLEOTIDE SEQUENCE [LARGE SCALE GENOMIC DNA]</scope>
    <source>
        <strain evidence="3 4">M08DMB</strain>
    </source>
</reference>
<dbReference type="SUPFAM" id="SSF102405">
    <property type="entry name" value="MCP/YpsA-like"/>
    <property type="match status" value="1"/>
</dbReference>
<dbReference type="PANTHER" id="PTHR43022:SF1">
    <property type="entry name" value="PROTEIN SMF"/>
    <property type="match status" value="1"/>
</dbReference>
<dbReference type="Proteomes" id="UP000440004">
    <property type="component" value="Unassembled WGS sequence"/>
</dbReference>
<dbReference type="InterPro" id="IPR003488">
    <property type="entry name" value="DprA"/>
</dbReference>
<sequence>MKEKEYILWINLLQTITVKNYYDLYDYFDNMESLYQCSEDQLSACPVLDDKNIEEIKSSKCNLLLEQHLDTLKNKNIEYITIQDEQYPPILKNIHLPPPIIYYRGKISNSIFDNCISIVGSRNASYYGLKSSEKIALDLASKNITIVSGLARGIDSMAHVGALKAKGKTIAILGNGIDIIYPKENKYLYKQITEIGLIMSEFPPGTKPINYNFPRRNRIVSGLSLGTVIIEAACKSGSLITAKYALEQGREVYALPGNVNNTNSKGTNLLIKEGAKIITSCNDILEDIFPMFSASDRKKEVTDLTNLTNEEIQILKLIKMGYWDSDKLHQKLNLPIKSINYLLTTLEIKNKIVIYKGNYFVK</sequence>
<gene>
    <name evidence="3" type="primary">dprA</name>
    <name evidence="3" type="ORF">GC105_08625</name>
</gene>
<comment type="similarity">
    <text evidence="1">Belongs to the DprA/Smf family.</text>
</comment>
<name>A0A6A7K9X8_9FIRM</name>
<comment type="caution">
    <text evidence="3">The sequence shown here is derived from an EMBL/GenBank/DDBJ whole genome shotgun (WGS) entry which is preliminary data.</text>
</comment>
<dbReference type="PANTHER" id="PTHR43022">
    <property type="entry name" value="PROTEIN SMF"/>
    <property type="match status" value="1"/>
</dbReference>
<evidence type="ECO:0000259" key="2">
    <source>
        <dbReference type="Pfam" id="PF02481"/>
    </source>
</evidence>
<dbReference type="InterPro" id="IPR057666">
    <property type="entry name" value="DrpA_SLOG"/>
</dbReference>
<feature type="domain" description="Smf/DprA SLOG" evidence="2">
    <location>
        <begin position="79"/>
        <end position="288"/>
    </location>
</feature>
<dbReference type="GO" id="GO:0009294">
    <property type="term" value="P:DNA-mediated transformation"/>
    <property type="evidence" value="ECO:0007669"/>
    <property type="project" value="InterPro"/>
</dbReference>
<organism evidence="3 4">
    <name type="scientific">Alkalibaculum sporogenes</name>
    <dbReference type="NCBI Taxonomy" id="2655001"/>
    <lineage>
        <taxon>Bacteria</taxon>
        <taxon>Bacillati</taxon>
        <taxon>Bacillota</taxon>
        <taxon>Clostridia</taxon>
        <taxon>Eubacteriales</taxon>
        <taxon>Eubacteriaceae</taxon>
        <taxon>Alkalibaculum</taxon>
    </lineage>
</organism>
<dbReference type="NCBIfam" id="TIGR00732">
    <property type="entry name" value="dprA"/>
    <property type="match status" value="1"/>
</dbReference>
<keyword evidence="4" id="KW-1185">Reference proteome</keyword>
<protein>
    <submittedName>
        <fullName evidence="3">DNA-protecting protein DprA</fullName>
    </submittedName>
</protein>
<evidence type="ECO:0000256" key="1">
    <source>
        <dbReference type="ARBA" id="ARBA00006525"/>
    </source>
</evidence>
<dbReference type="RefSeq" id="WP_152803725.1">
    <property type="nucleotide sequence ID" value="NZ_WHNX01000011.1"/>
</dbReference>
<evidence type="ECO:0000313" key="3">
    <source>
        <dbReference type="EMBL" id="MPW25853.1"/>
    </source>
</evidence>
<dbReference type="Gene3D" id="3.40.50.450">
    <property type="match status" value="1"/>
</dbReference>
<evidence type="ECO:0000313" key="4">
    <source>
        <dbReference type="Proteomes" id="UP000440004"/>
    </source>
</evidence>
<dbReference type="Pfam" id="PF02481">
    <property type="entry name" value="DNA_processg_A"/>
    <property type="match status" value="1"/>
</dbReference>
<dbReference type="EMBL" id="WHNX01000011">
    <property type="protein sequence ID" value="MPW25853.1"/>
    <property type="molecule type" value="Genomic_DNA"/>
</dbReference>
<dbReference type="AlphaFoldDB" id="A0A6A7K9X8"/>